<keyword evidence="2" id="KW-1185">Reference proteome</keyword>
<dbReference type="AlphaFoldDB" id="M7CKI3"/>
<reference evidence="2" key="1">
    <citation type="journal article" date="2013" name="Nat. Genet.">
        <title>The draft genomes of soft-shell turtle and green sea turtle yield insights into the development and evolution of the turtle-specific body plan.</title>
        <authorList>
            <person name="Wang Z."/>
            <person name="Pascual-Anaya J."/>
            <person name="Zadissa A."/>
            <person name="Li W."/>
            <person name="Niimura Y."/>
            <person name="Huang Z."/>
            <person name="Li C."/>
            <person name="White S."/>
            <person name="Xiong Z."/>
            <person name="Fang D."/>
            <person name="Wang B."/>
            <person name="Ming Y."/>
            <person name="Chen Y."/>
            <person name="Zheng Y."/>
            <person name="Kuraku S."/>
            <person name="Pignatelli M."/>
            <person name="Herrero J."/>
            <person name="Beal K."/>
            <person name="Nozawa M."/>
            <person name="Li Q."/>
            <person name="Wang J."/>
            <person name="Zhang H."/>
            <person name="Yu L."/>
            <person name="Shigenobu S."/>
            <person name="Wang J."/>
            <person name="Liu J."/>
            <person name="Flicek P."/>
            <person name="Searle S."/>
            <person name="Wang J."/>
            <person name="Kuratani S."/>
            <person name="Yin Y."/>
            <person name="Aken B."/>
            <person name="Zhang G."/>
            <person name="Irie N."/>
        </authorList>
    </citation>
    <scope>NUCLEOTIDE SEQUENCE [LARGE SCALE GENOMIC DNA]</scope>
</reference>
<name>M7CKI3_CHEMY</name>
<gene>
    <name evidence="1" type="ORF">UY3_01111</name>
</gene>
<evidence type="ECO:0000313" key="2">
    <source>
        <dbReference type="Proteomes" id="UP000031443"/>
    </source>
</evidence>
<accession>M7CKI3</accession>
<organism evidence="1 2">
    <name type="scientific">Chelonia mydas</name>
    <name type="common">Green sea-turtle</name>
    <name type="synonym">Chelonia agassizi</name>
    <dbReference type="NCBI Taxonomy" id="8469"/>
    <lineage>
        <taxon>Eukaryota</taxon>
        <taxon>Metazoa</taxon>
        <taxon>Chordata</taxon>
        <taxon>Craniata</taxon>
        <taxon>Vertebrata</taxon>
        <taxon>Euteleostomi</taxon>
        <taxon>Archelosauria</taxon>
        <taxon>Testudinata</taxon>
        <taxon>Testudines</taxon>
        <taxon>Cryptodira</taxon>
        <taxon>Durocryptodira</taxon>
        <taxon>Americhelydia</taxon>
        <taxon>Chelonioidea</taxon>
        <taxon>Cheloniidae</taxon>
        <taxon>Chelonia</taxon>
    </lineage>
</organism>
<dbReference type="EMBL" id="KB487517">
    <property type="protein sequence ID" value="EMP41592.1"/>
    <property type="molecule type" value="Genomic_DNA"/>
</dbReference>
<dbReference type="STRING" id="8469.M7CKI3"/>
<evidence type="ECO:0000313" key="1">
    <source>
        <dbReference type="EMBL" id="EMP41592.1"/>
    </source>
</evidence>
<dbReference type="Proteomes" id="UP000031443">
    <property type="component" value="Unassembled WGS sequence"/>
</dbReference>
<proteinExistence type="predicted"/>
<protein>
    <submittedName>
        <fullName evidence="1">Solute carrier family 22 member 4</fullName>
    </submittedName>
</protein>
<sequence length="216" mass="24809">MSRRCRARSCRATLCPRQPPRQHHPQWLQWHVSWPGTPAPRCLVPPSANLSREWLNASIPRELQGGREGPSRCRRYRLESLANFSALGLQPGRDVDLSQLEQEKCLDGWEYSREIYRSTIVTEWNLVCDDDWKTPLTTSLFFVGVLMGSFVSGQLSDRYAPQVGCMLEDEELQIVLDQVISEVPQVEDTWENTVRATVIVMENEALELEMKLVKIP</sequence>